<dbReference type="InterPro" id="IPR027417">
    <property type="entry name" value="P-loop_NTPase"/>
</dbReference>
<protein>
    <submittedName>
        <fullName evidence="1">ATPase</fullName>
    </submittedName>
</protein>
<sequence>MFVKREHEPSTLNRLWERDGFQTLVLHGRRSIGKTALLDEFSCDKRTLYFTAQQQTPAANFRDFSRTIYRFFSTPDIIAFFSFAAGYP</sequence>
<accession>A0A7Y0HX95</accession>
<name>A0A7Y0HX95_9BIFI</name>
<dbReference type="PANTHER" id="PTHR34704">
    <property type="entry name" value="ATPASE"/>
    <property type="match status" value="1"/>
</dbReference>
<dbReference type="AlphaFoldDB" id="A0A7Y0HX95"/>
<keyword evidence="2" id="KW-1185">Reference proteome</keyword>
<proteinExistence type="predicted"/>
<dbReference type="Gene3D" id="3.40.50.300">
    <property type="entry name" value="P-loop containing nucleotide triphosphate hydrolases"/>
    <property type="match status" value="1"/>
</dbReference>
<dbReference type="EMBL" id="JAAIIG010000013">
    <property type="protein sequence ID" value="NMM99136.1"/>
    <property type="molecule type" value="Genomic_DNA"/>
</dbReference>
<dbReference type="RefSeq" id="WP_169241709.1">
    <property type="nucleotide sequence ID" value="NZ_JAAIIG010000013.1"/>
</dbReference>
<evidence type="ECO:0000313" key="1">
    <source>
        <dbReference type="EMBL" id="NMM99136.1"/>
    </source>
</evidence>
<comment type="caution">
    <text evidence="1">The sequence shown here is derived from an EMBL/GenBank/DDBJ whole genome shotgun (WGS) entry which is preliminary data.</text>
</comment>
<dbReference type="PANTHER" id="PTHR34704:SF2">
    <property type="entry name" value="ATPASE"/>
    <property type="match status" value="1"/>
</dbReference>
<organism evidence="1 2">
    <name type="scientific">Bifidobacterium olomucense</name>
    <dbReference type="NCBI Taxonomy" id="2675324"/>
    <lineage>
        <taxon>Bacteria</taxon>
        <taxon>Bacillati</taxon>
        <taxon>Actinomycetota</taxon>
        <taxon>Actinomycetes</taxon>
        <taxon>Bifidobacteriales</taxon>
        <taxon>Bifidobacteriaceae</taxon>
        <taxon>Bifidobacterium</taxon>
    </lineage>
</organism>
<gene>
    <name evidence="1" type="ORF">G1C97_2094</name>
</gene>
<evidence type="ECO:0000313" key="2">
    <source>
        <dbReference type="Proteomes" id="UP000543419"/>
    </source>
</evidence>
<reference evidence="1 2" key="1">
    <citation type="submission" date="2020-02" db="EMBL/GenBank/DDBJ databases">
        <title>Characterization of phylogenetic diversity of novel bifidobacterial species isolated in Czech ZOOs.</title>
        <authorList>
            <person name="Lugli G.A."/>
            <person name="Vera N.B."/>
            <person name="Ventura M."/>
        </authorList>
    </citation>
    <scope>NUCLEOTIDE SEQUENCE [LARGE SCALE GENOMIC DNA]</scope>
    <source>
        <strain evidence="1 2">DSM 109959</strain>
    </source>
</reference>
<dbReference type="Proteomes" id="UP000543419">
    <property type="component" value="Unassembled WGS sequence"/>
</dbReference>